<protein>
    <submittedName>
        <fullName evidence="1">Uncharacterized protein</fullName>
    </submittedName>
</protein>
<reference evidence="1 2" key="1">
    <citation type="submission" date="2020-04" db="EMBL/GenBank/DDBJ databases">
        <title>Perkinsus chesapeaki whole genome sequence.</title>
        <authorList>
            <person name="Bogema D.R."/>
        </authorList>
    </citation>
    <scope>NUCLEOTIDE SEQUENCE [LARGE SCALE GENOMIC DNA]</scope>
    <source>
        <strain evidence="1">ATCC PRA-425</strain>
    </source>
</reference>
<dbReference type="AlphaFoldDB" id="A0A7J6MV33"/>
<dbReference type="EMBL" id="JAAPAO010000048">
    <property type="protein sequence ID" value="KAF4675374.1"/>
    <property type="molecule type" value="Genomic_DNA"/>
</dbReference>
<proteinExistence type="predicted"/>
<evidence type="ECO:0000313" key="2">
    <source>
        <dbReference type="Proteomes" id="UP000591131"/>
    </source>
</evidence>
<organism evidence="1 2">
    <name type="scientific">Perkinsus chesapeaki</name>
    <name type="common">Clam parasite</name>
    <name type="synonym">Perkinsus andrewsi</name>
    <dbReference type="NCBI Taxonomy" id="330153"/>
    <lineage>
        <taxon>Eukaryota</taxon>
        <taxon>Sar</taxon>
        <taxon>Alveolata</taxon>
        <taxon>Perkinsozoa</taxon>
        <taxon>Perkinsea</taxon>
        <taxon>Perkinsida</taxon>
        <taxon>Perkinsidae</taxon>
        <taxon>Perkinsus</taxon>
    </lineage>
</organism>
<dbReference type="Proteomes" id="UP000591131">
    <property type="component" value="Unassembled WGS sequence"/>
</dbReference>
<keyword evidence="2" id="KW-1185">Reference proteome</keyword>
<accession>A0A7J6MV33</accession>
<dbReference type="OrthoDB" id="416136at2759"/>
<comment type="caution">
    <text evidence="1">The sequence shown here is derived from an EMBL/GenBank/DDBJ whole genome shotgun (WGS) entry which is preliminary data.</text>
</comment>
<sequence length="312" mass="34764">MANLKGLRDTPTHHGSFDIIISLAAAHYYVSKLPLEICSELWSFLSPSPTLLKTSHPEAYFRSGDSVSISYEDNNNLIISRNPYVVGLSQLGRFPEFAWATNCDVLSVCGIGRDGFVVSLSDSRLLLLKRKMLKALDLRAWLFRDGSLGPCVPKVIAEGGELLYLSDRDNKCIVRVNLNTGVSVRSPVICGAPLISYEFAVLKGLVFVVNLLDSSVFCWDSLGASSWLTVTNSVPRPRGLSLGLHGKCLYVSSALDEHLYRVLLYDYFKVERICYIGQAQQLSYSSSEGLVALVNTYFNRVETWQETSWMRL</sequence>
<dbReference type="SUPFAM" id="SSF63825">
    <property type="entry name" value="YWTD domain"/>
    <property type="match status" value="1"/>
</dbReference>
<evidence type="ECO:0000313" key="1">
    <source>
        <dbReference type="EMBL" id="KAF4675374.1"/>
    </source>
</evidence>
<gene>
    <name evidence="1" type="ORF">FOL47_007832</name>
</gene>
<name>A0A7J6MV33_PERCH</name>